<feature type="transmembrane region" description="Helical" evidence="9">
    <location>
        <begin position="6"/>
        <end position="26"/>
    </location>
</feature>
<evidence type="ECO:0000313" key="11">
    <source>
        <dbReference type="Proteomes" id="UP001159364"/>
    </source>
</evidence>
<dbReference type="Pfam" id="PF00067">
    <property type="entry name" value="p450"/>
    <property type="match status" value="1"/>
</dbReference>
<dbReference type="GO" id="GO:0020037">
    <property type="term" value="F:heme binding"/>
    <property type="evidence" value="ECO:0007669"/>
    <property type="project" value="InterPro"/>
</dbReference>
<dbReference type="GO" id="GO:0004497">
    <property type="term" value="F:monooxygenase activity"/>
    <property type="evidence" value="ECO:0007669"/>
    <property type="project" value="UniProtKB-KW"/>
</dbReference>
<gene>
    <name evidence="10" type="ORF">K2173_018620</name>
</gene>
<dbReference type="GO" id="GO:0005506">
    <property type="term" value="F:iron ion binding"/>
    <property type="evidence" value="ECO:0007669"/>
    <property type="project" value="InterPro"/>
</dbReference>
<evidence type="ECO:0000256" key="2">
    <source>
        <dbReference type="ARBA" id="ARBA00022617"/>
    </source>
</evidence>
<proteinExistence type="inferred from homology"/>
<sequence length="505" mass="57206">METSAYVQIILGTLGLLLIYASYRIVPKNVSRSKKIRAPEPAGTWPLLGHLHLLGRPEPACKILGAFADKCGPIYTLRLGARQVLVVSCWEMVKECFATNDRVLASRANVAAGKHMGYNNALFALAPYGQYWRDVRKLATVHLLSNHRLDLLKHVRTSEVDTFIKELHSLCSEPAEWSTRVTISKLLEALTFNISLRLVVGKRFDSDIHHEENSEPWRYRNALEDALYLFGLFVVSDALPWLEWMDIRGHISAMKRTAKELDAVIEHWLEEHMIKRRSDGERSLESDFMDVMLSNLGEGATVSGHSRDDVIKSTALLLTLTGSGSTSMTITWVLCLLLNNPKVLKTAQEEVDIHVGKGRWVEESDLHKLNYLQAIVKETLRLYPPGPITGIREATEDCYIGSYYVQKGTRLLVNLWKLHRDPRIWENPSEFKPERFLTTHADVDFKGQNFEYIPFGSGRRACPAINLGVQVVHLTLARLLQAFDFKTVNGLPVDMKEGWVSAYQS</sequence>
<keyword evidence="11" id="KW-1185">Reference proteome</keyword>
<keyword evidence="9" id="KW-0812">Transmembrane</keyword>
<comment type="similarity">
    <text evidence="1 8">Belongs to the cytochrome P450 family.</text>
</comment>
<keyword evidence="5 7" id="KW-0408">Iron</keyword>
<dbReference type="AlphaFoldDB" id="A0AAV8SAA6"/>
<dbReference type="PANTHER" id="PTHR47947">
    <property type="entry name" value="CYTOCHROME P450 82C3-RELATED"/>
    <property type="match status" value="1"/>
</dbReference>
<evidence type="ECO:0000256" key="3">
    <source>
        <dbReference type="ARBA" id="ARBA00022723"/>
    </source>
</evidence>
<dbReference type="Gene3D" id="1.10.630.10">
    <property type="entry name" value="Cytochrome P450"/>
    <property type="match status" value="1"/>
</dbReference>
<evidence type="ECO:0000256" key="1">
    <source>
        <dbReference type="ARBA" id="ARBA00010617"/>
    </source>
</evidence>
<feature type="binding site" description="axial binding residue" evidence="7">
    <location>
        <position position="462"/>
    </location>
    <ligand>
        <name>heme</name>
        <dbReference type="ChEBI" id="CHEBI:30413"/>
    </ligand>
    <ligandPart>
        <name>Fe</name>
        <dbReference type="ChEBI" id="CHEBI:18248"/>
    </ligandPart>
</feature>
<keyword evidence="6 8" id="KW-0503">Monooxygenase</keyword>
<dbReference type="FunFam" id="1.10.630.10:FF:000026">
    <property type="entry name" value="Cytochrome P450 82C4"/>
    <property type="match status" value="1"/>
</dbReference>
<dbReference type="PRINTS" id="PR00385">
    <property type="entry name" value="P450"/>
</dbReference>
<evidence type="ECO:0000256" key="9">
    <source>
        <dbReference type="SAM" id="Phobius"/>
    </source>
</evidence>
<dbReference type="PANTHER" id="PTHR47947:SF25">
    <property type="entry name" value="DIMETHYLNONATRIENE SYNTHASE"/>
    <property type="match status" value="1"/>
</dbReference>
<keyword evidence="3 7" id="KW-0479">Metal-binding</keyword>
<dbReference type="InterPro" id="IPR050651">
    <property type="entry name" value="Plant_Cytochrome_P450_Monoox"/>
</dbReference>
<comment type="caution">
    <text evidence="10">The sequence shown here is derived from an EMBL/GenBank/DDBJ whole genome shotgun (WGS) entry which is preliminary data.</text>
</comment>
<keyword evidence="4 8" id="KW-0560">Oxidoreductase</keyword>
<evidence type="ECO:0000256" key="8">
    <source>
        <dbReference type="RuleBase" id="RU000461"/>
    </source>
</evidence>
<dbReference type="CDD" id="cd20654">
    <property type="entry name" value="CYP82"/>
    <property type="match status" value="1"/>
</dbReference>
<evidence type="ECO:0000313" key="10">
    <source>
        <dbReference type="EMBL" id="KAJ8749151.1"/>
    </source>
</evidence>
<evidence type="ECO:0008006" key="12">
    <source>
        <dbReference type="Google" id="ProtNLM"/>
    </source>
</evidence>
<reference evidence="10 11" key="1">
    <citation type="submission" date="2021-09" db="EMBL/GenBank/DDBJ databases">
        <title>Genomic insights and catalytic innovation underlie evolution of tropane alkaloids biosynthesis.</title>
        <authorList>
            <person name="Wang Y.-J."/>
            <person name="Tian T."/>
            <person name="Huang J.-P."/>
            <person name="Huang S.-X."/>
        </authorList>
    </citation>
    <scope>NUCLEOTIDE SEQUENCE [LARGE SCALE GENOMIC DNA]</scope>
    <source>
        <strain evidence="10">KIB-2018</strain>
        <tissue evidence="10">Leaf</tissue>
    </source>
</reference>
<dbReference type="PRINTS" id="PR00463">
    <property type="entry name" value="EP450I"/>
</dbReference>
<comment type="cofactor">
    <cofactor evidence="7">
        <name>heme</name>
        <dbReference type="ChEBI" id="CHEBI:30413"/>
    </cofactor>
</comment>
<feature type="transmembrane region" description="Helical" evidence="9">
    <location>
        <begin position="226"/>
        <end position="242"/>
    </location>
</feature>
<name>A0AAV8SAA6_9ROSI</name>
<dbReference type="SUPFAM" id="SSF48264">
    <property type="entry name" value="Cytochrome P450"/>
    <property type="match status" value="1"/>
</dbReference>
<protein>
    <recommendedName>
        <fullName evidence="12">Cytochrome P450</fullName>
    </recommendedName>
</protein>
<keyword evidence="9" id="KW-1133">Transmembrane helix</keyword>
<dbReference type="InterPro" id="IPR017972">
    <property type="entry name" value="Cyt_P450_CS"/>
</dbReference>
<evidence type="ECO:0000256" key="5">
    <source>
        <dbReference type="ARBA" id="ARBA00023004"/>
    </source>
</evidence>
<keyword evidence="9" id="KW-0472">Membrane</keyword>
<dbReference type="EMBL" id="JAIWQS010000012">
    <property type="protein sequence ID" value="KAJ8749151.1"/>
    <property type="molecule type" value="Genomic_DNA"/>
</dbReference>
<dbReference type="InterPro" id="IPR002401">
    <property type="entry name" value="Cyt_P450_E_grp-I"/>
</dbReference>
<dbReference type="PROSITE" id="PS00086">
    <property type="entry name" value="CYTOCHROME_P450"/>
    <property type="match status" value="1"/>
</dbReference>
<evidence type="ECO:0000256" key="4">
    <source>
        <dbReference type="ARBA" id="ARBA00023002"/>
    </source>
</evidence>
<dbReference type="Proteomes" id="UP001159364">
    <property type="component" value="Linkage Group LG12"/>
</dbReference>
<dbReference type="GO" id="GO:0046246">
    <property type="term" value="P:terpene biosynthetic process"/>
    <property type="evidence" value="ECO:0007669"/>
    <property type="project" value="TreeGrafter"/>
</dbReference>
<evidence type="ECO:0000256" key="7">
    <source>
        <dbReference type="PIRSR" id="PIRSR602401-1"/>
    </source>
</evidence>
<organism evidence="10 11">
    <name type="scientific">Erythroxylum novogranatense</name>
    <dbReference type="NCBI Taxonomy" id="1862640"/>
    <lineage>
        <taxon>Eukaryota</taxon>
        <taxon>Viridiplantae</taxon>
        <taxon>Streptophyta</taxon>
        <taxon>Embryophyta</taxon>
        <taxon>Tracheophyta</taxon>
        <taxon>Spermatophyta</taxon>
        <taxon>Magnoliopsida</taxon>
        <taxon>eudicotyledons</taxon>
        <taxon>Gunneridae</taxon>
        <taxon>Pentapetalae</taxon>
        <taxon>rosids</taxon>
        <taxon>fabids</taxon>
        <taxon>Malpighiales</taxon>
        <taxon>Erythroxylaceae</taxon>
        <taxon>Erythroxylum</taxon>
    </lineage>
</organism>
<dbReference type="GO" id="GO:0016705">
    <property type="term" value="F:oxidoreductase activity, acting on paired donors, with incorporation or reduction of molecular oxygen"/>
    <property type="evidence" value="ECO:0007669"/>
    <property type="project" value="InterPro"/>
</dbReference>
<accession>A0AAV8SAA6</accession>
<keyword evidence="2 7" id="KW-0349">Heme</keyword>
<dbReference type="InterPro" id="IPR036396">
    <property type="entry name" value="Cyt_P450_sf"/>
</dbReference>
<dbReference type="InterPro" id="IPR001128">
    <property type="entry name" value="Cyt_P450"/>
</dbReference>
<evidence type="ECO:0000256" key="6">
    <source>
        <dbReference type="ARBA" id="ARBA00023033"/>
    </source>
</evidence>